<keyword evidence="4" id="KW-1133">Transmembrane helix</keyword>
<feature type="repeat" description="WD" evidence="3">
    <location>
        <begin position="148"/>
        <end position="180"/>
    </location>
</feature>
<dbReference type="InterPro" id="IPR001680">
    <property type="entry name" value="WD40_rpt"/>
</dbReference>
<dbReference type="EMBL" id="JAVMIP010000019">
    <property type="protein sequence ID" value="MDS3861962.1"/>
    <property type="molecule type" value="Genomic_DNA"/>
</dbReference>
<dbReference type="InterPro" id="IPR036322">
    <property type="entry name" value="WD40_repeat_dom_sf"/>
</dbReference>
<dbReference type="Pfam" id="PF00400">
    <property type="entry name" value="WD40"/>
    <property type="match status" value="5"/>
</dbReference>
<feature type="repeat" description="WD" evidence="3">
    <location>
        <begin position="119"/>
        <end position="141"/>
    </location>
</feature>
<reference evidence="6" key="1">
    <citation type="submission" date="2023-07" db="EMBL/GenBank/DDBJ databases">
        <authorList>
            <person name="Luz R."/>
            <person name="Cordeiro R."/>
            <person name="Fonseca A."/>
            <person name="Goncalves V."/>
        </authorList>
    </citation>
    <scope>NUCLEOTIDE SEQUENCE [LARGE SCALE GENOMIC DNA]</scope>
    <source>
        <strain evidence="6">BACA0444</strain>
    </source>
</reference>
<evidence type="ECO:0000256" key="4">
    <source>
        <dbReference type="SAM" id="Phobius"/>
    </source>
</evidence>
<dbReference type="PANTHER" id="PTHR44019">
    <property type="entry name" value="WD REPEAT-CONTAINING PROTEIN 55"/>
    <property type="match status" value="1"/>
</dbReference>
<keyword evidence="6" id="KW-1185">Reference proteome</keyword>
<organism evidence="5 6">
    <name type="scientific">Pseudocalidococcus azoricus BACA0444</name>
    <dbReference type="NCBI Taxonomy" id="2918990"/>
    <lineage>
        <taxon>Bacteria</taxon>
        <taxon>Bacillati</taxon>
        <taxon>Cyanobacteriota</taxon>
        <taxon>Cyanophyceae</taxon>
        <taxon>Acaryochloridales</taxon>
        <taxon>Thermosynechococcaceae</taxon>
        <taxon>Pseudocalidococcus</taxon>
        <taxon>Pseudocalidococcus azoricus</taxon>
    </lineage>
</organism>
<name>A0AAE4FVC2_9CYAN</name>
<dbReference type="Gene3D" id="2.130.10.10">
    <property type="entry name" value="YVTN repeat-like/Quinoprotein amine dehydrogenase"/>
    <property type="match status" value="2"/>
</dbReference>
<evidence type="ECO:0000313" key="5">
    <source>
        <dbReference type="EMBL" id="MDS3861962.1"/>
    </source>
</evidence>
<keyword evidence="4" id="KW-0472">Membrane</keyword>
<keyword evidence="1 3" id="KW-0853">WD repeat</keyword>
<dbReference type="InterPro" id="IPR020472">
    <property type="entry name" value="WD40_PAC1"/>
</dbReference>
<dbReference type="InterPro" id="IPR050505">
    <property type="entry name" value="WDR55/POC1"/>
</dbReference>
<keyword evidence="2" id="KW-0677">Repeat</keyword>
<dbReference type="InterPro" id="IPR015943">
    <property type="entry name" value="WD40/YVTN_repeat-like_dom_sf"/>
</dbReference>
<dbReference type="InterPro" id="IPR019775">
    <property type="entry name" value="WD40_repeat_CS"/>
</dbReference>
<dbReference type="CDD" id="cd00200">
    <property type="entry name" value="WD40"/>
    <property type="match status" value="1"/>
</dbReference>
<dbReference type="PANTHER" id="PTHR44019:SF8">
    <property type="entry name" value="POC1 CENTRIOLAR PROTEIN HOMOLOG"/>
    <property type="match status" value="1"/>
</dbReference>
<dbReference type="PROSITE" id="PS50082">
    <property type="entry name" value="WD_REPEATS_2"/>
    <property type="match status" value="4"/>
</dbReference>
<protein>
    <submittedName>
        <fullName evidence="5">WD40 repeat domain-containing protein</fullName>
    </submittedName>
</protein>
<accession>A0AAE4FVC2</accession>
<gene>
    <name evidence="5" type="ORF">RIF25_14250</name>
</gene>
<evidence type="ECO:0000256" key="2">
    <source>
        <dbReference type="ARBA" id="ARBA00022737"/>
    </source>
</evidence>
<proteinExistence type="predicted"/>
<dbReference type="Proteomes" id="UP001268256">
    <property type="component" value="Unassembled WGS sequence"/>
</dbReference>
<evidence type="ECO:0000313" key="6">
    <source>
        <dbReference type="Proteomes" id="UP001268256"/>
    </source>
</evidence>
<comment type="caution">
    <text evidence="5">The sequence shown here is derived from an EMBL/GenBank/DDBJ whole genome shotgun (WGS) entry which is preliminary data.</text>
</comment>
<feature type="repeat" description="WD" evidence="3">
    <location>
        <begin position="276"/>
        <end position="302"/>
    </location>
</feature>
<sequence>MVNIAVNQAVNKKFWTKFALGFAFGLGMVGGLPAFAPLPATSTPLLLSRRNPQAKLEVIKQFQGHQLTGEAIIQIHYSRDGRYLLSTATDGLAKIWSANGDLVRELAGQPIAMLFNGQFNQDATQIVTASYDGTVRIWNFSGQALKELRGHTSGATDVRFLGPGVVSSSDDGSIKFWSMDGTAWSTLTRPGVSRNMDLSPNRDLIAVTQDIGTITLLNPKAEVVKTIQTGQGRLNSVNFSADGQRLVTAGFDGTARVFNLDGRELLKLKVLEKGWVTGAAFSRDNLIATVSDDGVLRLWDVQGTLLDSYNPNLERLGSVAFHPNGQDLAVAAYHGTIILLKLNN</sequence>
<dbReference type="PROSITE" id="PS00678">
    <property type="entry name" value="WD_REPEATS_1"/>
    <property type="match status" value="2"/>
</dbReference>
<dbReference type="SUPFAM" id="SSF50978">
    <property type="entry name" value="WD40 repeat-like"/>
    <property type="match status" value="1"/>
</dbReference>
<evidence type="ECO:0000256" key="1">
    <source>
        <dbReference type="ARBA" id="ARBA00022574"/>
    </source>
</evidence>
<feature type="transmembrane region" description="Helical" evidence="4">
    <location>
        <begin position="18"/>
        <end position="38"/>
    </location>
</feature>
<dbReference type="PRINTS" id="PR00320">
    <property type="entry name" value="GPROTEINBRPT"/>
</dbReference>
<keyword evidence="4" id="KW-0812">Transmembrane</keyword>
<dbReference type="AlphaFoldDB" id="A0AAE4FVC2"/>
<evidence type="ECO:0000256" key="3">
    <source>
        <dbReference type="PROSITE-ProRule" id="PRU00221"/>
    </source>
</evidence>
<dbReference type="SMART" id="SM00320">
    <property type="entry name" value="WD40"/>
    <property type="match status" value="6"/>
</dbReference>
<feature type="repeat" description="WD" evidence="3">
    <location>
        <begin position="227"/>
        <end position="268"/>
    </location>
</feature>